<evidence type="ECO:0000256" key="2">
    <source>
        <dbReference type="RuleBase" id="RU000363"/>
    </source>
</evidence>
<dbReference type="SUPFAM" id="SSF51735">
    <property type="entry name" value="NAD(P)-binding Rossmann-fold domains"/>
    <property type="match status" value="2"/>
</dbReference>
<accession>A0ABQ1S4H8</accession>
<dbReference type="PRINTS" id="PR00080">
    <property type="entry name" value="SDRFAMILY"/>
</dbReference>
<dbReference type="PRINTS" id="PR00081">
    <property type="entry name" value="GDHRDH"/>
</dbReference>
<protein>
    <submittedName>
        <fullName evidence="3">Short-chain dehydrogenase</fullName>
    </submittedName>
</protein>
<dbReference type="EMBL" id="BMKL01000001">
    <property type="protein sequence ID" value="GGD90228.1"/>
    <property type="molecule type" value="Genomic_DNA"/>
</dbReference>
<dbReference type="PROSITE" id="PS00061">
    <property type="entry name" value="ADH_SHORT"/>
    <property type="match status" value="1"/>
</dbReference>
<dbReference type="InterPro" id="IPR002347">
    <property type="entry name" value="SDR_fam"/>
</dbReference>
<dbReference type="RefSeq" id="WP_188643892.1">
    <property type="nucleotide sequence ID" value="NZ_BMKL01000001.1"/>
</dbReference>
<name>A0ABQ1S4H8_9SPHN</name>
<dbReference type="CDD" id="cd05233">
    <property type="entry name" value="SDR_c"/>
    <property type="match status" value="1"/>
</dbReference>
<gene>
    <name evidence="3" type="ORF">GCM10011515_07300</name>
</gene>
<organism evidence="3 4">
    <name type="scientific">Tsuneonella deserti</name>
    <dbReference type="NCBI Taxonomy" id="2035528"/>
    <lineage>
        <taxon>Bacteria</taxon>
        <taxon>Pseudomonadati</taxon>
        <taxon>Pseudomonadota</taxon>
        <taxon>Alphaproteobacteria</taxon>
        <taxon>Sphingomonadales</taxon>
        <taxon>Erythrobacteraceae</taxon>
        <taxon>Tsuneonella</taxon>
    </lineage>
</organism>
<evidence type="ECO:0000256" key="1">
    <source>
        <dbReference type="ARBA" id="ARBA00006484"/>
    </source>
</evidence>
<evidence type="ECO:0000313" key="3">
    <source>
        <dbReference type="EMBL" id="GGD90228.1"/>
    </source>
</evidence>
<keyword evidence="4" id="KW-1185">Reference proteome</keyword>
<comment type="caution">
    <text evidence="3">The sequence shown here is derived from an EMBL/GenBank/DDBJ whole genome shotgun (WGS) entry which is preliminary data.</text>
</comment>
<proteinExistence type="inferred from homology"/>
<sequence length="283" mass="30360">MADHEKLKDNRVLVTGGTTGIGRETVRLLAGRGARVLTFGRDPAALREALECAPGAIGLTADFSTIEGLERVFAEVDSRLGGIDILVSCAALGAEPIHEMADEDWRYVIDTNLRVDNWLGGLDILVACAGVGSGPLMEMDDAGWRHVIESNLVSYVACTKGPIDRSKTSGTKDGMIILVGSISVNIQAVGESVYNAGKGGVASFAETLRKELIPANFRLTLIEPGAIASAMQPFPPEERRRQMEAYKMLPPEQVAEAILFAATRPAGIDVVTLRIEPLDQKIY</sequence>
<dbReference type="Pfam" id="PF00106">
    <property type="entry name" value="adh_short"/>
    <property type="match status" value="2"/>
</dbReference>
<evidence type="ECO:0000313" key="4">
    <source>
        <dbReference type="Proteomes" id="UP000619041"/>
    </source>
</evidence>
<dbReference type="InterPro" id="IPR020904">
    <property type="entry name" value="Sc_DH/Rdtase_CS"/>
</dbReference>
<dbReference type="Gene3D" id="3.40.50.720">
    <property type="entry name" value="NAD(P)-binding Rossmann-like Domain"/>
    <property type="match status" value="2"/>
</dbReference>
<dbReference type="PANTHER" id="PTHR42760">
    <property type="entry name" value="SHORT-CHAIN DEHYDROGENASES/REDUCTASES FAMILY MEMBER"/>
    <property type="match status" value="1"/>
</dbReference>
<dbReference type="InterPro" id="IPR036291">
    <property type="entry name" value="NAD(P)-bd_dom_sf"/>
</dbReference>
<reference evidence="4" key="1">
    <citation type="journal article" date="2019" name="Int. J. Syst. Evol. Microbiol.">
        <title>The Global Catalogue of Microorganisms (GCM) 10K type strain sequencing project: providing services to taxonomists for standard genome sequencing and annotation.</title>
        <authorList>
            <consortium name="The Broad Institute Genomics Platform"/>
            <consortium name="The Broad Institute Genome Sequencing Center for Infectious Disease"/>
            <person name="Wu L."/>
            <person name="Ma J."/>
        </authorList>
    </citation>
    <scope>NUCLEOTIDE SEQUENCE [LARGE SCALE GENOMIC DNA]</scope>
    <source>
        <strain evidence="4">CGMCC 1.15959</strain>
    </source>
</reference>
<comment type="similarity">
    <text evidence="1 2">Belongs to the short-chain dehydrogenases/reductases (SDR) family.</text>
</comment>
<dbReference type="Proteomes" id="UP000619041">
    <property type="component" value="Unassembled WGS sequence"/>
</dbReference>